<reference evidence="1 2" key="1">
    <citation type="journal article" date="2016" name="Mol. Biol. Evol.">
        <title>Comparative Genomics of Early-Diverging Mushroom-Forming Fungi Provides Insights into the Origins of Lignocellulose Decay Capabilities.</title>
        <authorList>
            <person name="Nagy L.G."/>
            <person name="Riley R."/>
            <person name="Tritt A."/>
            <person name="Adam C."/>
            <person name="Daum C."/>
            <person name="Floudas D."/>
            <person name="Sun H."/>
            <person name="Yadav J.S."/>
            <person name="Pangilinan J."/>
            <person name="Larsson K.H."/>
            <person name="Matsuura K."/>
            <person name="Barry K."/>
            <person name="Labutti K."/>
            <person name="Kuo R."/>
            <person name="Ohm R.A."/>
            <person name="Bhattacharya S.S."/>
            <person name="Shirouzu T."/>
            <person name="Yoshinaga Y."/>
            <person name="Martin F.M."/>
            <person name="Grigoriev I.V."/>
            <person name="Hibbett D.S."/>
        </authorList>
    </citation>
    <scope>NUCLEOTIDE SEQUENCE [LARGE SCALE GENOMIC DNA]</scope>
    <source>
        <strain evidence="1 2">CBS 109695</strain>
    </source>
</reference>
<protein>
    <submittedName>
        <fullName evidence="1">Uncharacterized protein</fullName>
    </submittedName>
</protein>
<gene>
    <name evidence="1" type="ORF">FIBSPDRAFT_888002</name>
</gene>
<name>A0A166NXN0_9AGAM</name>
<sequence length="164" mass="17969">MSGNLDVLGRNELDSGQVAVKLFAHPVIPLGFINLSKIVGNGLVGVIRVGFINALYRYVEHFRVLIILLAGGLGNYFQLWCCQVCQNLLANNSFLTIVHANSECDTVVWRGVCSRKCYWEHPQAKWRAQRKPRGLGGSVVSDWVDPASQSAQSDVVVGGINAET</sequence>
<accession>A0A166NXN0</accession>
<evidence type="ECO:0000313" key="2">
    <source>
        <dbReference type="Proteomes" id="UP000076532"/>
    </source>
</evidence>
<proteinExistence type="predicted"/>
<dbReference type="EMBL" id="KV417520">
    <property type="protein sequence ID" value="KZP25480.1"/>
    <property type="molecule type" value="Genomic_DNA"/>
</dbReference>
<evidence type="ECO:0000313" key="1">
    <source>
        <dbReference type="EMBL" id="KZP25480.1"/>
    </source>
</evidence>
<keyword evidence="2" id="KW-1185">Reference proteome</keyword>
<dbReference type="AlphaFoldDB" id="A0A166NXN0"/>
<organism evidence="1 2">
    <name type="scientific">Athelia psychrophila</name>
    <dbReference type="NCBI Taxonomy" id="1759441"/>
    <lineage>
        <taxon>Eukaryota</taxon>
        <taxon>Fungi</taxon>
        <taxon>Dikarya</taxon>
        <taxon>Basidiomycota</taxon>
        <taxon>Agaricomycotina</taxon>
        <taxon>Agaricomycetes</taxon>
        <taxon>Agaricomycetidae</taxon>
        <taxon>Atheliales</taxon>
        <taxon>Atheliaceae</taxon>
        <taxon>Athelia</taxon>
    </lineage>
</organism>
<dbReference type="Proteomes" id="UP000076532">
    <property type="component" value="Unassembled WGS sequence"/>
</dbReference>